<evidence type="ECO:0000256" key="6">
    <source>
        <dbReference type="ARBA" id="ARBA00022989"/>
    </source>
</evidence>
<comment type="subcellular location">
    <subcellularLocation>
        <location evidence="1">Cell membrane</location>
        <topology evidence="1">Multi-pass membrane protein</topology>
    </subcellularLocation>
</comment>
<comment type="caution">
    <text evidence="11">The sequence shown here is derived from an EMBL/GenBank/DDBJ whole genome shotgun (WGS) entry which is preliminary data.</text>
</comment>
<feature type="transmembrane region" description="Helical" evidence="10">
    <location>
        <begin position="352"/>
        <end position="373"/>
    </location>
</feature>
<evidence type="ECO:0000256" key="2">
    <source>
        <dbReference type="ARBA" id="ARBA00022475"/>
    </source>
</evidence>
<dbReference type="RefSeq" id="WP_172231422.1">
    <property type="nucleotide sequence ID" value="NZ_CP035946.1"/>
</dbReference>
<dbReference type="InterPro" id="IPR051050">
    <property type="entry name" value="Lipid_II_flippase_MurJ/MviN"/>
</dbReference>
<feature type="transmembrane region" description="Helical" evidence="10">
    <location>
        <begin position="269"/>
        <end position="293"/>
    </location>
</feature>
<feature type="transmembrane region" description="Helical" evidence="10">
    <location>
        <begin position="227"/>
        <end position="249"/>
    </location>
</feature>
<keyword evidence="3 10" id="KW-0812">Transmembrane</keyword>
<keyword evidence="4" id="KW-0133">Cell shape</keyword>
<sequence length="466" mass="53046">MNLKIIKKYLSNLFGILFSRISGFLRDLCLANYLGAGYFSDLFFVMIRLPSIFRALFTEGVFNQSFLPNLAASQKKGAFCIQILCIFCTFLAILCLIISVFSKFFISLIFFGFDDNFIKEAASLNAINIWYLLLIFIACFFASLLNYSNRFFISSISASFFNLACVFALIYAKEYDKLEKLYFVSYFIICSSFVQIILLLLALKSNKILKAMFLSFRKKSKISLKNFFKNFFSSLLGASSTQINSLVEISLASTLVSASISYMNYATRIYQLPLALIAIAFTQVFFPTLIRLIKANEKEQMLNSMSMIFHLMLFLLLFACLGGFILSEEIIKLLFFRGAFTYLNVLECAKVLRIYILCIVPLGLSRLFLAYINANYLHSYAAKIALISCVICIISSLTLIKFFGVLAFCISANISAWFIFFAYLKCFKISNFVAILKLKYCLIIFLSAIIFSFALIYLKGFINAFI</sequence>
<evidence type="ECO:0000256" key="1">
    <source>
        <dbReference type="ARBA" id="ARBA00004651"/>
    </source>
</evidence>
<organism evidence="11 12">
    <name type="scientific">Campylobacter canadensis</name>
    <dbReference type="NCBI Taxonomy" id="449520"/>
    <lineage>
        <taxon>Bacteria</taxon>
        <taxon>Pseudomonadati</taxon>
        <taxon>Campylobacterota</taxon>
        <taxon>Epsilonproteobacteria</taxon>
        <taxon>Campylobacterales</taxon>
        <taxon>Campylobacteraceae</taxon>
        <taxon>Campylobacter</taxon>
    </lineage>
</organism>
<keyword evidence="7 10" id="KW-0472">Membrane</keyword>
<dbReference type="PRINTS" id="PR01806">
    <property type="entry name" value="VIRFACTRMVIN"/>
</dbReference>
<evidence type="ECO:0000313" key="12">
    <source>
        <dbReference type="Proteomes" id="UP000786183"/>
    </source>
</evidence>
<evidence type="ECO:0000256" key="4">
    <source>
        <dbReference type="ARBA" id="ARBA00022960"/>
    </source>
</evidence>
<evidence type="ECO:0000256" key="10">
    <source>
        <dbReference type="SAM" id="Phobius"/>
    </source>
</evidence>
<dbReference type="EMBL" id="JACGBB010000006">
    <property type="protein sequence ID" value="MBZ7987241.1"/>
    <property type="molecule type" value="Genomic_DNA"/>
</dbReference>
<feature type="transmembrane region" description="Helical" evidence="10">
    <location>
        <begin position="405"/>
        <end position="426"/>
    </location>
</feature>
<feature type="transmembrane region" description="Helical" evidence="10">
    <location>
        <begin position="380"/>
        <end position="399"/>
    </location>
</feature>
<feature type="transmembrane region" description="Helical" evidence="10">
    <location>
        <begin position="123"/>
        <end position="144"/>
    </location>
</feature>
<evidence type="ECO:0000256" key="5">
    <source>
        <dbReference type="ARBA" id="ARBA00022984"/>
    </source>
</evidence>
<comment type="function">
    <text evidence="8">Involved in peptidoglycan biosynthesis. Transports lipid-linked peptidoglycan precursors from the inner to the outer leaflet of the cytoplasmic membrane.</text>
</comment>
<feature type="transmembrane region" description="Helical" evidence="10">
    <location>
        <begin position="78"/>
        <end position="111"/>
    </location>
</feature>
<gene>
    <name evidence="11" type="primary">murJ</name>
    <name evidence="11" type="ORF">AVCANL283_03820</name>
</gene>
<evidence type="ECO:0000256" key="9">
    <source>
        <dbReference type="ARBA" id="ARBA00061532"/>
    </source>
</evidence>
<evidence type="ECO:0000313" key="11">
    <source>
        <dbReference type="EMBL" id="MBZ7987241.1"/>
    </source>
</evidence>
<proteinExistence type="inferred from homology"/>
<protein>
    <submittedName>
        <fullName evidence="11">Murein biosynthesis integral membrane protein MurJ</fullName>
    </submittedName>
</protein>
<dbReference type="NCBIfam" id="TIGR01695">
    <property type="entry name" value="murJ_mviN"/>
    <property type="match status" value="1"/>
</dbReference>
<feature type="transmembrane region" description="Helical" evidence="10">
    <location>
        <begin position="438"/>
        <end position="458"/>
    </location>
</feature>
<feature type="transmembrane region" description="Helical" evidence="10">
    <location>
        <begin position="183"/>
        <end position="203"/>
    </location>
</feature>
<evidence type="ECO:0000256" key="8">
    <source>
        <dbReference type="ARBA" id="ARBA00060041"/>
    </source>
</evidence>
<reference evidence="11 12" key="1">
    <citation type="submission" date="2020-07" db="EMBL/GenBank/DDBJ databases">
        <title>Transfer of Campylobacter canadensis to the novel genus Avispirillum gen. nov., that also includes two novel species recovered from migratory waterfowl: Avispirillum anseris sp. nov. and Avispirillum brantae sp. nov.</title>
        <authorList>
            <person name="Miller W.G."/>
            <person name="Chapman M.H."/>
            <person name="Yee E."/>
            <person name="Inglis G.D."/>
        </authorList>
    </citation>
    <scope>NUCLEOTIDE SEQUENCE [LARGE SCALE GENOMIC DNA]</scope>
    <source>
        <strain evidence="11 12">L283</strain>
    </source>
</reference>
<dbReference type="Proteomes" id="UP000786183">
    <property type="component" value="Unassembled WGS sequence"/>
</dbReference>
<dbReference type="PANTHER" id="PTHR47019:SF1">
    <property type="entry name" value="LIPID II FLIPPASE MURJ"/>
    <property type="match status" value="1"/>
</dbReference>
<dbReference type="Pfam" id="PF03023">
    <property type="entry name" value="MurJ"/>
    <property type="match status" value="1"/>
</dbReference>
<keyword evidence="2" id="KW-1003">Cell membrane</keyword>
<name>A0ABS7WR44_9BACT</name>
<keyword evidence="12" id="KW-1185">Reference proteome</keyword>
<keyword evidence="6 10" id="KW-1133">Transmembrane helix</keyword>
<dbReference type="PANTHER" id="PTHR47019">
    <property type="entry name" value="LIPID II FLIPPASE MURJ"/>
    <property type="match status" value="1"/>
</dbReference>
<keyword evidence="5" id="KW-0573">Peptidoglycan synthesis</keyword>
<feature type="transmembrane region" description="Helical" evidence="10">
    <location>
        <begin position="151"/>
        <end position="171"/>
    </location>
</feature>
<evidence type="ECO:0000256" key="7">
    <source>
        <dbReference type="ARBA" id="ARBA00023136"/>
    </source>
</evidence>
<comment type="similarity">
    <text evidence="9">Belongs to the MurJ/MviN family.</text>
</comment>
<dbReference type="InterPro" id="IPR004268">
    <property type="entry name" value="MurJ"/>
</dbReference>
<evidence type="ECO:0000256" key="3">
    <source>
        <dbReference type="ARBA" id="ARBA00022692"/>
    </source>
</evidence>
<feature type="transmembrane region" description="Helical" evidence="10">
    <location>
        <begin position="305"/>
        <end position="326"/>
    </location>
</feature>
<accession>A0ABS7WR44</accession>